<dbReference type="RefSeq" id="WP_369018015.1">
    <property type="nucleotide sequence ID" value="NZ_CP121689.1"/>
</dbReference>
<evidence type="ECO:0000313" key="2">
    <source>
        <dbReference type="EMBL" id="WZL75866.1"/>
    </source>
</evidence>
<dbReference type="InterPro" id="IPR007842">
    <property type="entry name" value="HEPN_dom"/>
</dbReference>
<gene>
    <name evidence="2" type="ORF">QBE54_09805</name>
</gene>
<dbReference type="SUPFAM" id="SSF81593">
    <property type="entry name" value="Nucleotidyltransferase substrate binding subunit/domain"/>
    <property type="match status" value="1"/>
</dbReference>
<accession>A0ABZ2YC68</accession>
<dbReference type="Proteomes" id="UP001461341">
    <property type="component" value="Chromosome"/>
</dbReference>
<keyword evidence="3" id="KW-1185">Reference proteome</keyword>
<dbReference type="PROSITE" id="PS50910">
    <property type="entry name" value="HEPN"/>
    <property type="match status" value="1"/>
</dbReference>
<feature type="domain" description="HEPN" evidence="1">
    <location>
        <begin position="7"/>
        <end position="118"/>
    </location>
</feature>
<evidence type="ECO:0000259" key="1">
    <source>
        <dbReference type="PROSITE" id="PS50910"/>
    </source>
</evidence>
<sequence length="129" mass="14913">MSGDPWFDYASEDIKAGEILYAQGLYRLASFHAQQAVEKALKGLLWRLHINPPRVHDLVILYHKVRKYYPDVRLSVDELEILSSIYLESRYPADLGLLPKGEPTELDARKILEIARGILREIWKALQPE</sequence>
<evidence type="ECO:0000313" key="3">
    <source>
        <dbReference type="Proteomes" id="UP001461341"/>
    </source>
</evidence>
<proteinExistence type="predicted"/>
<name>A0ABZ2YC68_9BACT</name>
<dbReference type="Gene3D" id="1.20.120.330">
    <property type="entry name" value="Nucleotidyltransferases domain 2"/>
    <property type="match status" value="1"/>
</dbReference>
<reference evidence="2 3" key="1">
    <citation type="submission" date="2023-03" db="EMBL/GenBank/DDBJ databases">
        <title>Novel Species.</title>
        <authorList>
            <person name="Ma S."/>
        </authorList>
    </citation>
    <scope>NUCLEOTIDE SEQUENCE [LARGE SCALE GENOMIC DNA]</scope>
    <source>
        <strain evidence="2 3">B11</strain>
    </source>
</reference>
<dbReference type="Pfam" id="PF05168">
    <property type="entry name" value="HEPN"/>
    <property type="match status" value="1"/>
</dbReference>
<protein>
    <submittedName>
        <fullName evidence="2">HEPN domain-containing protein</fullName>
    </submittedName>
</protein>
<organism evidence="2 3">
    <name type="scientific">Thermatribacter velox</name>
    <dbReference type="NCBI Taxonomy" id="3039681"/>
    <lineage>
        <taxon>Bacteria</taxon>
        <taxon>Pseudomonadati</taxon>
        <taxon>Atribacterota</taxon>
        <taxon>Atribacteria</taxon>
        <taxon>Atribacterales</taxon>
        <taxon>Thermatribacteraceae</taxon>
        <taxon>Thermatribacter</taxon>
    </lineage>
</organism>
<dbReference type="EMBL" id="CP121689">
    <property type="protein sequence ID" value="WZL75866.1"/>
    <property type="molecule type" value="Genomic_DNA"/>
</dbReference>
<dbReference type="SMART" id="SM00748">
    <property type="entry name" value="HEPN"/>
    <property type="match status" value="1"/>
</dbReference>